<organism evidence="2 3">
    <name type="scientific">Podospora fimiseda</name>
    <dbReference type="NCBI Taxonomy" id="252190"/>
    <lineage>
        <taxon>Eukaryota</taxon>
        <taxon>Fungi</taxon>
        <taxon>Dikarya</taxon>
        <taxon>Ascomycota</taxon>
        <taxon>Pezizomycotina</taxon>
        <taxon>Sordariomycetes</taxon>
        <taxon>Sordariomycetidae</taxon>
        <taxon>Sordariales</taxon>
        <taxon>Podosporaceae</taxon>
        <taxon>Podospora</taxon>
    </lineage>
</organism>
<gene>
    <name evidence="2" type="ORF">QBC38DRAFT_518505</name>
</gene>
<dbReference type="EMBL" id="MU865303">
    <property type="protein sequence ID" value="KAK4229999.1"/>
    <property type="molecule type" value="Genomic_DNA"/>
</dbReference>
<feature type="compositionally biased region" description="Basic and acidic residues" evidence="1">
    <location>
        <begin position="395"/>
        <end position="410"/>
    </location>
</feature>
<feature type="region of interest" description="Disordered" evidence="1">
    <location>
        <begin position="264"/>
        <end position="419"/>
    </location>
</feature>
<feature type="compositionally biased region" description="Basic residues" evidence="1">
    <location>
        <begin position="274"/>
        <end position="289"/>
    </location>
</feature>
<evidence type="ECO:0000256" key="1">
    <source>
        <dbReference type="SAM" id="MobiDB-lite"/>
    </source>
</evidence>
<accession>A0AAN7H6N5</accession>
<feature type="compositionally biased region" description="Pro residues" evidence="1">
    <location>
        <begin position="619"/>
        <end position="631"/>
    </location>
</feature>
<reference evidence="2" key="1">
    <citation type="journal article" date="2023" name="Mol. Phylogenet. Evol.">
        <title>Genome-scale phylogeny and comparative genomics of the fungal order Sordariales.</title>
        <authorList>
            <person name="Hensen N."/>
            <person name="Bonometti L."/>
            <person name="Westerberg I."/>
            <person name="Brannstrom I.O."/>
            <person name="Guillou S."/>
            <person name="Cros-Aarteil S."/>
            <person name="Calhoun S."/>
            <person name="Haridas S."/>
            <person name="Kuo A."/>
            <person name="Mondo S."/>
            <person name="Pangilinan J."/>
            <person name="Riley R."/>
            <person name="LaButti K."/>
            <person name="Andreopoulos B."/>
            <person name="Lipzen A."/>
            <person name="Chen C."/>
            <person name="Yan M."/>
            <person name="Daum C."/>
            <person name="Ng V."/>
            <person name="Clum A."/>
            <person name="Steindorff A."/>
            <person name="Ohm R.A."/>
            <person name="Martin F."/>
            <person name="Silar P."/>
            <person name="Natvig D.O."/>
            <person name="Lalanne C."/>
            <person name="Gautier V."/>
            <person name="Ament-Velasquez S.L."/>
            <person name="Kruys A."/>
            <person name="Hutchinson M.I."/>
            <person name="Powell A.J."/>
            <person name="Barry K."/>
            <person name="Miller A.N."/>
            <person name="Grigoriev I.V."/>
            <person name="Debuchy R."/>
            <person name="Gladieux P."/>
            <person name="Hiltunen Thoren M."/>
            <person name="Johannesson H."/>
        </authorList>
    </citation>
    <scope>NUCLEOTIDE SEQUENCE</scope>
    <source>
        <strain evidence="2">CBS 990.96</strain>
    </source>
</reference>
<evidence type="ECO:0000313" key="2">
    <source>
        <dbReference type="EMBL" id="KAK4229999.1"/>
    </source>
</evidence>
<feature type="region of interest" description="Disordered" evidence="1">
    <location>
        <begin position="615"/>
        <end position="696"/>
    </location>
</feature>
<reference evidence="2" key="2">
    <citation type="submission" date="2023-05" db="EMBL/GenBank/DDBJ databases">
        <authorList>
            <consortium name="Lawrence Berkeley National Laboratory"/>
            <person name="Steindorff A."/>
            <person name="Hensen N."/>
            <person name="Bonometti L."/>
            <person name="Westerberg I."/>
            <person name="Brannstrom I.O."/>
            <person name="Guillou S."/>
            <person name="Cros-Aarteil S."/>
            <person name="Calhoun S."/>
            <person name="Haridas S."/>
            <person name="Kuo A."/>
            <person name="Mondo S."/>
            <person name="Pangilinan J."/>
            <person name="Riley R."/>
            <person name="Labutti K."/>
            <person name="Andreopoulos B."/>
            <person name="Lipzen A."/>
            <person name="Chen C."/>
            <person name="Yanf M."/>
            <person name="Daum C."/>
            <person name="Ng V."/>
            <person name="Clum A."/>
            <person name="Ohm R."/>
            <person name="Martin F."/>
            <person name="Silar P."/>
            <person name="Natvig D."/>
            <person name="Lalanne C."/>
            <person name="Gautier V."/>
            <person name="Ament-Velasquez S.L."/>
            <person name="Kruys A."/>
            <person name="Hutchinson M.I."/>
            <person name="Powell A.J."/>
            <person name="Barry K."/>
            <person name="Miller A.N."/>
            <person name="Grigoriev I.V."/>
            <person name="Debuchy R."/>
            <person name="Gladieux P."/>
            <person name="Thoren M.H."/>
            <person name="Johannesson H."/>
        </authorList>
    </citation>
    <scope>NUCLEOTIDE SEQUENCE</scope>
    <source>
        <strain evidence="2">CBS 990.96</strain>
    </source>
</reference>
<dbReference type="AlphaFoldDB" id="A0AAN7H6N5"/>
<keyword evidence="3" id="KW-1185">Reference proteome</keyword>
<proteinExistence type="predicted"/>
<comment type="caution">
    <text evidence="2">The sequence shown here is derived from an EMBL/GenBank/DDBJ whole genome shotgun (WGS) entry which is preliminary data.</text>
</comment>
<feature type="compositionally biased region" description="Polar residues" evidence="1">
    <location>
        <begin position="107"/>
        <end position="121"/>
    </location>
</feature>
<feature type="non-terminal residue" evidence="2">
    <location>
        <position position="1"/>
    </location>
</feature>
<dbReference type="Proteomes" id="UP001301958">
    <property type="component" value="Unassembled WGS sequence"/>
</dbReference>
<name>A0AAN7H6N5_9PEZI</name>
<feature type="compositionally biased region" description="Basic and acidic residues" evidence="1">
    <location>
        <begin position="264"/>
        <end position="273"/>
    </location>
</feature>
<protein>
    <submittedName>
        <fullName evidence="2">Uncharacterized protein</fullName>
    </submittedName>
</protein>
<sequence length="696" mass="78752">HNLTSIIKSPPYLLTIFPSILSSHHLHPASTPILANQASTAFGFNLNFNLAFNFVFERIYPSNSYDMADPVVKMEIEATQGSIESNGWSIATSAASSRPPMSRERSNTPSPSGHAQDSYKTSNWGAVAEPAPVTQAPSTHRNTIVVQLPDVFIKIESSPETEVDEVDEVDEVEEVHAPRIYPRTHPLNPEHPFYKKATDSNRTHRQWTRLEGYVIKCDVCEERALGVLHQCTSKSCHERICVTCAKAWAYIQHDKLDSQHYIDPDEHDWEPLQKKKPVPKPRSRKRAKKGGPNAGTETPDPVPVVEPLPEVRKRQLIEDDDFEEISPPKKQARMVPEADMGDYLSGSPNAGAQDSEEARRRRISAAMAAAPDNVDLVTDDEFDDQNKSQANQSKQSDESCGHLRAPEQDHGSSYAQNQRPVHHGYGEELHPAYIEHQHRGDQYHGRGESSNWNYDRNPRLDENILVTRQRIVMHFFRQIFAVNLRSMPRSFQRLITSIPETWNAPPSNSQRRDFYERPDYQEERGAPLPPYRSMAEYSPDDVDRRVTAAWVANADLQDERHGWGDLNALQLLWEVFEVRRDTMAGVVMDQTVHWFINERNRIRSYQDDMTWRKLQRSYPAPPPAPRPPRLQTPPHLHRHQMRGATPALPSRSTREETPAPPSRRSVSLAPGPSPLAEVAGGASSTAGSDVEADQSE</sequence>
<feature type="region of interest" description="Disordered" evidence="1">
    <location>
        <begin position="92"/>
        <end position="121"/>
    </location>
</feature>
<evidence type="ECO:0000313" key="3">
    <source>
        <dbReference type="Proteomes" id="UP001301958"/>
    </source>
</evidence>